<dbReference type="Gene3D" id="3.40.50.410">
    <property type="entry name" value="von Willebrand factor, type A domain"/>
    <property type="match status" value="1"/>
</dbReference>
<comment type="caution">
    <text evidence="1">The sequence shown here is derived from an EMBL/GenBank/DDBJ whole genome shotgun (WGS) entry which is preliminary data.</text>
</comment>
<dbReference type="InterPro" id="IPR036465">
    <property type="entry name" value="vWFA_dom_sf"/>
</dbReference>
<proteinExistence type="predicted"/>
<protein>
    <recommendedName>
        <fullName evidence="3">VWA domain-containing protein</fullName>
    </recommendedName>
</protein>
<dbReference type="EMBL" id="BAAAKJ010000259">
    <property type="protein sequence ID" value="GAA1403601.1"/>
    <property type="molecule type" value="Genomic_DNA"/>
</dbReference>
<accession>A0ABN1YBY6</accession>
<sequence>MYGRRAVRGFARPAPDLRKRANVLLVIDTSPSMDAEVDGTGRSKLQFLKDAAPELIEGFADEDRTGLWMFSFTGALDGRSNHRALVDLGPVRTPAAVAPAAPR</sequence>
<dbReference type="RefSeq" id="WP_344339339.1">
    <property type="nucleotide sequence ID" value="NZ_BAAAKJ010000259.1"/>
</dbReference>
<gene>
    <name evidence="1" type="ORF">GCM10009639_48650</name>
</gene>
<keyword evidence="2" id="KW-1185">Reference proteome</keyword>
<organism evidence="1 2">
    <name type="scientific">Kitasatospora putterlickiae</name>
    <dbReference type="NCBI Taxonomy" id="221725"/>
    <lineage>
        <taxon>Bacteria</taxon>
        <taxon>Bacillati</taxon>
        <taxon>Actinomycetota</taxon>
        <taxon>Actinomycetes</taxon>
        <taxon>Kitasatosporales</taxon>
        <taxon>Streptomycetaceae</taxon>
        <taxon>Kitasatospora</taxon>
    </lineage>
</organism>
<name>A0ABN1YBY6_9ACTN</name>
<dbReference type="SUPFAM" id="SSF53300">
    <property type="entry name" value="vWA-like"/>
    <property type="match status" value="1"/>
</dbReference>
<reference evidence="1 2" key="1">
    <citation type="journal article" date="2019" name="Int. J. Syst. Evol. Microbiol.">
        <title>The Global Catalogue of Microorganisms (GCM) 10K type strain sequencing project: providing services to taxonomists for standard genome sequencing and annotation.</title>
        <authorList>
            <consortium name="The Broad Institute Genomics Platform"/>
            <consortium name="The Broad Institute Genome Sequencing Center for Infectious Disease"/>
            <person name="Wu L."/>
            <person name="Ma J."/>
        </authorList>
    </citation>
    <scope>NUCLEOTIDE SEQUENCE [LARGE SCALE GENOMIC DNA]</scope>
    <source>
        <strain evidence="1 2">JCM 12393</strain>
    </source>
</reference>
<dbReference type="Proteomes" id="UP001499863">
    <property type="component" value="Unassembled WGS sequence"/>
</dbReference>
<evidence type="ECO:0008006" key="3">
    <source>
        <dbReference type="Google" id="ProtNLM"/>
    </source>
</evidence>
<evidence type="ECO:0000313" key="1">
    <source>
        <dbReference type="EMBL" id="GAA1403601.1"/>
    </source>
</evidence>
<evidence type="ECO:0000313" key="2">
    <source>
        <dbReference type="Proteomes" id="UP001499863"/>
    </source>
</evidence>